<gene>
    <name evidence="2" type="ORF">SAMEA4504048_00550</name>
</gene>
<feature type="transmembrane region" description="Helical" evidence="1">
    <location>
        <begin position="139"/>
        <end position="156"/>
    </location>
</feature>
<dbReference type="EMBL" id="LT906454">
    <property type="protein sequence ID" value="SNV36073.1"/>
    <property type="molecule type" value="Genomic_DNA"/>
</dbReference>
<proteinExistence type="predicted"/>
<evidence type="ECO:0000256" key="1">
    <source>
        <dbReference type="SAM" id="Phobius"/>
    </source>
</evidence>
<dbReference type="Proteomes" id="UP000215144">
    <property type="component" value="Chromosome 1"/>
</dbReference>
<keyword evidence="1" id="KW-1133">Transmembrane helix</keyword>
<name>A0A239WQ62_STRAI</name>
<evidence type="ECO:0000313" key="3">
    <source>
        <dbReference type="Proteomes" id="UP000215144"/>
    </source>
</evidence>
<evidence type="ECO:0000313" key="2">
    <source>
        <dbReference type="EMBL" id="SNV36073.1"/>
    </source>
</evidence>
<dbReference type="AlphaFoldDB" id="A0A239WQ62"/>
<keyword evidence="1" id="KW-0812">Transmembrane</keyword>
<dbReference type="KEGG" id="saco:SAME_00550"/>
<sequence length="179" mass="20630">MIDYYKGIDLETGVELPYLAELRGKIRQEDSASQIYTALMTIGEELDNRETLGEFTENSRALSQALPTIKRQFLSEKWKTTYDYQLVQYYLNHPTPSKVPQEEQLATVEQDMPEREALLSWPEGDTESKPMATPWWHKWLLQIVIVVALLAMMVFLDLDTSLVLVVLLVMVTISLFLSN</sequence>
<keyword evidence="1" id="KW-0472">Membrane</keyword>
<dbReference type="RefSeq" id="WP_095121892.1">
    <property type="nucleotide sequence ID" value="NZ_LT906454.1"/>
</dbReference>
<feature type="transmembrane region" description="Helical" evidence="1">
    <location>
        <begin position="162"/>
        <end position="178"/>
    </location>
</feature>
<organism evidence="2 3">
    <name type="scientific">Streptococcus acidominimus</name>
    <dbReference type="NCBI Taxonomy" id="1326"/>
    <lineage>
        <taxon>Bacteria</taxon>
        <taxon>Bacillati</taxon>
        <taxon>Bacillota</taxon>
        <taxon>Bacilli</taxon>
        <taxon>Lactobacillales</taxon>
        <taxon>Streptococcaceae</taxon>
        <taxon>Streptococcus</taxon>
    </lineage>
</organism>
<protein>
    <submittedName>
        <fullName evidence="2">Uncharacterized protein</fullName>
    </submittedName>
</protein>
<reference evidence="2 3" key="1">
    <citation type="submission" date="2017-06" db="EMBL/GenBank/DDBJ databases">
        <authorList>
            <consortium name="Pathogen Informatics"/>
        </authorList>
    </citation>
    <scope>NUCLEOTIDE SEQUENCE [LARGE SCALE GENOMIC DNA]</scope>
    <source>
        <strain evidence="2 3">NCTC11291</strain>
    </source>
</reference>
<dbReference type="OrthoDB" id="2237670at2"/>
<accession>A0A239WQ62</accession>